<feature type="domain" description="GIY-YIG" evidence="2">
    <location>
        <begin position="8"/>
        <end position="85"/>
    </location>
</feature>
<proteinExistence type="inferred from homology"/>
<gene>
    <name evidence="3" type="ORF">NCTC10283_00333</name>
</gene>
<organism evidence="3 4">
    <name type="scientific">Alysiella crassa</name>
    <dbReference type="NCBI Taxonomy" id="153491"/>
    <lineage>
        <taxon>Bacteria</taxon>
        <taxon>Pseudomonadati</taxon>
        <taxon>Pseudomonadota</taxon>
        <taxon>Betaproteobacteria</taxon>
        <taxon>Neisseriales</taxon>
        <taxon>Neisseriaceae</taxon>
        <taxon>Alysiella</taxon>
    </lineage>
</organism>
<evidence type="ECO:0000313" key="4">
    <source>
        <dbReference type="Proteomes" id="UP000254209"/>
    </source>
</evidence>
<evidence type="ECO:0000256" key="1">
    <source>
        <dbReference type="ARBA" id="ARBA00007435"/>
    </source>
</evidence>
<protein>
    <submittedName>
        <fullName evidence="3">GIY-YIG nuclease superfamily protein</fullName>
    </submittedName>
</protein>
<keyword evidence="4" id="KW-1185">Reference proteome</keyword>
<dbReference type="Pfam" id="PF01541">
    <property type="entry name" value="GIY-YIG"/>
    <property type="match status" value="1"/>
</dbReference>
<dbReference type="InterPro" id="IPR050190">
    <property type="entry name" value="UPF0213_domain"/>
</dbReference>
<reference evidence="3 4" key="1">
    <citation type="submission" date="2018-06" db="EMBL/GenBank/DDBJ databases">
        <authorList>
            <consortium name="Pathogen Informatics"/>
            <person name="Doyle S."/>
        </authorList>
    </citation>
    <scope>NUCLEOTIDE SEQUENCE [LARGE SCALE GENOMIC DNA]</scope>
    <source>
        <strain evidence="3 4">NCTC10283</strain>
    </source>
</reference>
<name>A0A376BKR8_9NEIS</name>
<dbReference type="PROSITE" id="PS50164">
    <property type="entry name" value="GIY_YIG"/>
    <property type="match status" value="1"/>
</dbReference>
<evidence type="ECO:0000313" key="3">
    <source>
        <dbReference type="EMBL" id="SSY70250.1"/>
    </source>
</evidence>
<dbReference type="Gene3D" id="3.40.1440.10">
    <property type="entry name" value="GIY-YIG endonuclease"/>
    <property type="match status" value="1"/>
</dbReference>
<accession>A0A376BKR8</accession>
<dbReference type="STRING" id="1120980.GCA_000745955_01580"/>
<sequence>MTAHPLTRQPAVYILASGRNGTLYIGVTMNLPERIWQHKQGVSLDGFTAKYGVDKLVWYEVSATMPEAIAKEKAMKKWRREWKIRLIEEQNPDWLDLFGGLLA</sequence>
<dbReference type="OrthoDB" id="9807770at2"/>
<dbReference type="RefSeq" id="WP_034293431.1">
    <property type="nucleotide sequence ID" value="NZ_CP091519.2"/>
</dbReference>
<dbReference type="EMBL" id="UFSO01000002">
    <property type="protein sequence ID" value="SSY70250.1"/>
    <property type="molecule type" value="Genomic_DNA"/>
</dbReference>
<dbReference type="SUPFAM" id="SSF82771">
    <property type="entry name" value="GIY-YIG endonuclease"/>
    <property type="match status" value="1"/>
</dbReference>
<evidence type="ECO:0000259" key="2">
    <source>
        <dbReference type="PROSITE" id="PS50164"/>
    </source>
</evidence>
<comment type="similarity">
    <text evidence="1">Belongs to the UPF0213 family.</text>
</comment>
<dbReference type="InterPro" id="IPR000305">
    <property type="entry name" value="GIY-YIG_endonuc"/>
</dbReference>
<dbReference type="PANTHER" id="PTHR34477">
    <property type="entry name" value="UPF0213 PROTEIN YHBQ"/>
    <property type="match status" value="1"/>
</dbReference>
<dbReference type="CDD" id="cd10448">
    <property type="entry name" value="GIY-YIG_unchar_3"/>
    <property type="match status" value="1"/>
</dbReference>
<dbReference type="PANTHER" id="PTHR34477:SF5">
    <property type="entry name" value="BSL5627 PROTEIN"/>
    <property type="match status" value="1"/>
</dbReference>
<dbReference type="Proteomes" id="UP000254209">
    <property type="component" value="Unassembled WGS sequence"/>
</dbReference>
<dbReference type="AlphaFoldDB" id="A0A376BKR8"/>
<dbReference type="InterPro" id="IPR035901">
    <property type="entry name" value="GIY-YIG_endonuc_sf"/>
</dbReference>